<feature type="active site" description="Proton donor" evidence="4">
    <location>
        <position position="316"/>
    </location>
</feature>
<gene>
    <name evidence="6" type="ORF">D0T12_05425</name>
</gene>
<evidence type="ECO:0000313" key="7">
    <source>
        <dbReference type="Proteomes" id="UP000262882"/>
    </source>
</evidence>
<dbReference type="PANTHER" id="PTHR21661">
    <property type="entry name" value="EPOXIDE HYDROLASE 1-RELATED"/>
    <property type="match status" value="1"/>
</dbReference>
<dbReference type="OrthoDB" id="5171248at2"/>
<dbReference type="SUPFAM" id="SSF53474">
    <property type="entry name" value="alpha/beta-Hydrolases"/>
    <property type="match status" value="1"/>
</dbReference>
<feature type="active site" description="Proton acceptor" evidence="4">
    <location>
        <position position="382"/>
    </location>
</feature>
<dbReference type="InterPro" id="IPR029058">
    <property type="entry name" value="AB_hydrolase_fold"/>
</dbReference>
<accession>A0A372GLL5</accession>
<dbReference type="GO" id="GO:0004301">
    <property type="term" value="F:epoxide hydrolase activity"/>
    <property type="evidence" value="ECO:0007669"/>
    <property type="project" value="TreeGrafter"/>
</dbReference>
<protein>
    <submittedName>
        <fullName evidence="6">Epoxide hydrolase</fullName>
    </submittedName>
</protein>
<dbReference type="InterPro" id="IPR016292">
    <property type="entry name" value="Epoxide_hydrolase"/>
</dbReference>
<dbReference type="PANTHER" id="PTHR21661:SF35">
    <property type="entry name" value="EPOXIDE HYDROLASE"/>
    <property type="match status" value="1"/>
</dbReference>
<comment type="caution">
    <text evidence="6">The sequence shown here is derived from an EMBL/GenBank/DDBJ whole genome shotgun (WGS) entry which is preliminary data.</text>
</comment>
<keyword evidence="2" id="KW-0058">Aromatic hydrocarbons catabolism</keyword>
<evidence type="ECO:0000256" key="3">
    <source>
        <dbReference type="ARBA" id="ARBA00022801"/>
    </source>
</evidence>
<dbReference type="EMBL" id="QVNQ01000002">
    <property type="protein sequence ID" value="RFS86072.1"/>
    <property type="molecule type" value="Genomic_DNA"/>
</dbReference>
<evidence type="ECO:0000256" key="2">
    <source>
        <dbReference type="ARBA" id="ARBA00022797"/>
    </source>
</evidence>
<keyword evidence="3 6" id="KW-0378">Hydrolase</keyword>
<evidence type="ECO:0000256" key="1">
    <source>
        <dbReference type="ARBA" id="ARBA00010088"/>
    </source>
</evidence>
<keyword evidence="7" id="KW-1185">Reference proteome</keyword>
<evidence type="ECO:0000313" key="6">
    <source>
        <dbReference type="EMBL" id="RFS86072.1"/>
    </source>
</evidence>
<dbReference type="Gene3D" id="3.40.50.1820">
    <property type="entry name" value="alpha/beta hydrolase"/>
    <property type="match status" value="1"/>
</dbReference>
<reference evidence="6 7" key="1">
    <citation type="submission" date="2018-08" db="EMBL/GenBank/DDBJ databases">
        <title>Actinomadura spongicola sp. nov., isolated from marine sponge Leucetta chagosensis.</title>
        <authorList>
            <person name="Li L."/>
            <person name="Lin H.W."/>
        </authorList>
    </citation>
    <scope>NUCLEOTIDE SEQUENCE [LARGE SCALE GENOMIC DNA]</scope>
    <source>
        <strain evidence="6 7">LHW52907</strain>
    </source>
</reference>
<organism evidence="6 7">
    <name type="scientific">Actinomadura spongiicola</name>
    <dbReference type="NCBI Taxonomy" id="2303421"/>
    <lineage>
        <taxon>Bacteria</taxon>
        <taxon>Bacillati</taxon>
        <taxon>Actinomycetota</taxon>
        <taxon>Actinomycetes</taxon>
        <taxon>Streptosporangiales</taxon>
        <taxon>Thermomonosporaceae</taxon>
        <taxon>Actinomadura</taxon>
    </lineage>
</organism>
<dbReference type="Pfam" id="PF06441">
    <property type="entry name" value="EHN"/>
    <property type="match status" value="1"/>
</dbReference>
<feature type="domain" description="Epoxide hydrolase N-terminal" evidence="5">
    <location>
        <begin position="8"/>
        <end position="108"/>
    </location>
</feature>
<sequence>MIVTSAWPIRVPDAVLVDLRARLDSTRWPDDVGNDDWYYGVNRAYLQELVGYWRDGYDWRKAETAINAYEHHRVGVDGVPVHFLRRAGVGPAPVPLILTHGWPWTFWHWSKVIDPLADPGAHGGDPADAFDVIVPSFPGFGFSGPLPNHPDMNYWKVADLWHTLMTGVLGHERYAAAGCDVGALVTGQLGHKYADELYGIHIGSGLRLDFFNGDRAWDFSGGRPIPDGMPADVRAQVVAFDKRFAAHLAAHVLGPSTLAYGLSDSPAGMLAWILQRWVSWSDNDGDIESVFSKDDLLTHAMIFWVTNSIGTSIRTYANNNRYPWTPSHDRWPVVEAPTGITFVGYENPPGVSTADRVRHFLDSDRAAWYNHVNLTVHDKGGHFIPWEIPGEWVDDLRRTFRSLR</sequence>
<dbReference type="GO" id="GO:0097176">
    <property type="term" value="P:epoxide metabolic process"/>
    <property type="evidence" value="ECO:0007669"/>
    <property type="project" value="TreeGrafter"/>
</dbReference>
<comment type="similarity">
    <text evidence="1">Belongs to the peptidase S33 family.</text>
</comment>
<feature type="active site" description="Nucleophile" evidence="4">
    <location>
        <position position="180"/>
    </location>
</feature>
<name>A0A372GLL5_9ACTN</name>
<dbReference type="AlphaFoldDB" id="A0A372GLL5"/>
<dbReference type="PIRSF" id="PIRSF001112">
    <property type="entry name" value="Epoxide_hydrolase"/>
    <property type="match status" value="1"/>
</dbReference>
<proteinExistence type="inferred from homology"/>
<evidence type="ECO:0000259" key="5">
    <source>
        <dbReference type="Pfam" id="PF06441"/>
    </source>
</evidence>
<dbReference type="InterPro" id="IPR010497">
    <property type="entry name" value="Epoxide_hydro_N"/>
</dbReference>
<dbReference type="Proteomes" id="UP000262882">
    <property type="component" value="Unassembled WGS sequence"/>
</dbReference>
<evidence type="ECO:0000256" key="4">
    <source>
        <dbReference type="PIRSR" id="PIRSR001112-1"/>
    </source>
</evidence>